<evidence type="ECO:0000256" key="6">
    <source>
        <dbReference type="ARBA" id="ARBA00022827"/>
    </source>
</evidence>
<proteinExistence type="inferred from homology"/>
<evidence type="ECO:0000313" key="13">
    <source>
        <dbReference type="Proteomes" id="UP000295132"/>
    </source>
</evidence>
<keyword evidence="6" id="KW-0274">FAD</keyword>
<organism evidence="12 13">
    <name type="scientific">Bacillus salipaludis</name>
    <dbReference type="NCBI Taxonomy" id="2547811"/>
    <lineage>
        <taxon>Bacteria</taxon>
        <taxon>Bacillati</taxon>
        <taxon>Bacillota</taxon>
        <taxon>Bacilli</taxon>
        <taxon>Bacillales</taxon>
        <taxon>Bacillaceae</taxon>
        <taxon>Bacillus</taxon>
    </lineage>
</organism>
<comment type="caution">
    <text evidence="12">The sequence shown here is derived from an EMBL/GenBank/DDBJ whole genome shotgun (WGS) entry which is preliminary data.</text>
</comment>
<comment type="pathway">
    <text evidence="2">Polyol metabolism; glycerol degradation via glycerol kinase pathway; glycerone phosphate from sn-glycerol 3-phosphate (aerobic route): step 1/1.</text>
</comment>
<accession>A0A4R5VZQ7</accession>
<dbReference type="GO" id="GO:0009331">
    <property type="term" value="C:glycerol-3-phosphate dehydrogenase (FAD) complex"/>
    <property type="evidence" value="ECO:0007669"/>
    <property type="project" value="UniProtKB-UniRule"/>
</dbReference>
<dbReference type="SUPFAM" id="SSF51905">
    <property type="entry name" value="FAD/NAD(P)-binding domain"/>
    <property type="match status" value="1"/>
</dbReference>
<comment type="cofactor">
    <cofactor evidence="1 9">
        <name>FAD</name>
        <dbReference type="ChEBI" id="CHEBI:57692"/>
    </cofactor>
</comment>
<evidence type="ECO:0000256" key="2">
    <source>
        <dbReference type="ARBA" id="ARBA00004977"/>
    </source>
</evidence>
<dbReference type="PANTHER" id="PTHR11985">
    <property type="entry name" value="GLYCEROL-3-PHOSPHATE DEHYDROGENASE"/>
    <property type="match status" value="1"/>
</dbReference>
<dbReference type="InterPro" id="IPR000447">
    <property type="entry name" value="G3P_DH_FAD-dep"/>
</dbReference>
<dbReference type="UniPathway" id="UPA00618">
    <property type="reaction ID" value="UER00674"/>
</dbReference>
<evidence type="ECO:0000259" key="11">
    <source>
        <dbReference type="Pfam" id="PF16901"/>
    </source>
</evidence>
<dbReference type="SUPFAM" id="SSF54373">
    <property type="entry name" value="FAD-linked reductases, C-terminal domain"/>
    <property type="match status" value="1"/>
</dbReference>
<keyword evidence="5" id="KW-0319">Glycerol metabolism</keyword>
<dbReference type="EC" id="1.1.5.3" evidence="9"/>
<dbReference type="PANTHER" id="PTHR11985:SF35">
    <property type="entry name" value="ANAEROBIC GLYCEROL-3-PHOSPHATE DEHYDROGENASE SUBUNIT A"/>
    <property type="match status" value="1"/>
</dbReference>
<evidence type="ECO:0000259" key="10">
    <source>
        <dbReference type="Pfam" id="PF01266"/>
    </source>
</evidence>
<reference evidence="12 13" key="1">
    <citation type="submission" date="2019-03" db="EMBL/GenBank/DDBJ databases">
        <title>Bacillus niacini sp. nov. a Nicotinate-Metabolizing Mesophile Isolated from Soil.</title>
        <authorList>
            <person name="Zhang G."/>
        </authorList>
    </citation>
    <scope>NUCLEOTIDE SEQUENCE [LARGE SCALE GENOMIC DNA]</scope>
    <source>
        <strain evidence="12 13">WN066</strain>
    </source>
</reference>
<feature type="domain" description="FAD dependent oxidoreductase" evidence="10">
    <location>
        <begin position="21"/>
        <end position="346"/>
    </location>
</feature>
<dbReference type="InterPro" id="IPR036188">
    <property type="entry name" value="FAD/NAD-bd_sf"/>
</dbReference>
<evidence type="ECO:0000256" key="4">
    <source>
        <dbReference type="ARBA" id="ARBA00022630"/>
    </source>
</evidence>
<dbReference type="RefSeq" id="WP_133332603.1">
    <property type="nucleotide sequence ID" value="NZ_SMYO01000001.1"/>
</dbReference>
<dbReference type="PROSITE" id="PS00978">
    <property type="entry name" value="FAD_G3PDH_2"/>
    <property type="match status" value="1"/>
</dbReference>
<evidence type="ECO:0000256" key="7">
    <source>
        <dbReference type="ARBA" id="ARBA00023002"/>
    </source>
</evidence>
<dbReference type="Pfam" id="PF01266">
    <property type="entry name" value="DAO"/>
    <property type="match status" value="1"/>
</dbReference>
<dbReference type="GO" id="GO:0004368">
    <property type="term" value="F:glycerol-3-phosphate dehydrogenase (quinone) activity"/>
    <property type="evidence" value="ECO:0007669"/>
    <property type="project" value="UniProtKB-EC"/>
</dbReference>
<dbReference type="Gene3D" id="3.50.50.60">
    <property type="entry name" value="FAD/NAD(P)-binding domain"/>
    <property type="match status" value="1"/>
</dbReference>
<dbReference type="InterPro" id="IPR031656">
    <property type="entry name" value="DAO_C"/>
</dbReference>
<keyword evidence="4 9" id="KW-0285">Flavoprotein</keyword>
<dbReference type="InterPro" id="IPR006076">
    <property type="entry name" value="FAD-dep_OxRdtase"/>
</dbReference>
<evidence type="ECO:0000313" key="12">
    <source>
        <dbReference type="EMBL" id="TDK65017.1"/>
    </source>
</evidence>
<dbReference type="Pfam" id="PF16901">
    <property type="entry name" value="DAO_C"/>
    <property type="match status" value="1"/>
</dbReference>
<dbReference type="InterPro" id="IPR038299">
    <property type="entry name" value="DAO_C_sf"/>
</dbReference>
<evidence type="ECO:0000256" key="5">
    <source>
        <dbReference type="ARBA" id="ARBA00022798"/>
    </source>
</evidence>
<dbReference type="Proteomes" id="UP000295132">
    <property type="component" value="Unassembled WGS sequence"/>
</dbReference>
<dbReference type="GO" id="GO:0046168">
    <property type="term" value="P:glycerol-3-phosphate catabolic process"/>
    <property type="evidence" value="ECO:0007669"/>
    <property type="project" value="TreeGrafter"/>
</dbReference>
<keyword evidence="7 9" id="KW-0560">Oxidoreductase</keyword>
<dbReference type="PRINTS" id="PR01001">
    <property type="entry name" value="FADG3PDH"/>
</dbReference>
<evidence type="ECO:0000256" key="8">
    <source>
        <dbReference type="ARBA" id="ARBA00049055"/>
    </source>
</evidence>
<comment type="catalytic activity">
    <reaction evidence="8 9">
        <text>a quinone + sn-glycerol 3-phosphate = dihydroxyacetone phosphate + a quinol</text>
        <dbReference type="Rhea" id="RHEA:18977"/>
        <dbReference type="ChEBI" id="CHEBI:24646"/>
        <dbReference type="ChEBI" id="CHEBI:57597"/>
        <dbReference type="ChEBI" id="CHEBI:57642"/>
        <dbReference type="ChEBI" id="CHEBI:132124"/>
        <dbReference type="EC" id="1.1.5.3"/>
    </reaction>
</comment>
<feature type="domain" description="Alpha-glycerophosphate oxidase C-terminal" evidence="11">
    <location>
        <begin position="403"/>
        <end position="532"/>
    </location>
</feature>
<protein>
    <recommendedName>
        <fullName evidence="9">Glycerol-3-phosphate dehydrogenase</fullName>
        <ecNumber evidence="9">1.1.5.3</ecNumber>
    </recommendedName>
</protein>
<sequence>MKFSNLNRKEIVSKLKEKKFDVLVIGGGITGAGIALDASSRGMITALVEMQDFAAGTSSRSTKLVHGGLRYLKQFEVKMVAEVGKERAIVYENGPHVTTPEWMLLPMHKGGTFGPFSTSIGLRVYDFLAGVKKSERRMMLSAQQTLAKEPLVKKEGLKGGGYYVEYRTDDARLTIEVMKAAIEKGATACNYTKVTNLIYENGIVVGVMVQDLFTGEKYQVRAKKIVNAAGPWVDQIREMDHSKKGKVLQLTKGVHLVIDQSRFPLKQAIYFDTPDGRMVFAIPRDGKAYVGTTDTFYDQDKAHPYMTSADRSYIIKAINYMFPDVKITEKDIESNWAGVRPLIYEEGKKASEISRKDEIWESKTGLITIAGGKLTGYRKMAETIVDLLAAKFNDEEGTNYPACMTKDMPISGGDVGGSIHFLDYVSRKVKVGLEVGLTNEEAEQLAKIYGSNIEDVFELLNTNKNDAARYELPLTLFAMLIYSIHYEMAATPIDFFNRRTGAILFNIQLVQKWKNQVLAYMADQFGWNEQEKQKYTNELEEALIHAVIPIDEQNNEFPKAVGGN</sequence>
<comment type="similarity">
    <text evidence="3 9">Belongs to the FAD-dependent glycerol-3-phosphate dehydrogenase family.</text>
</comment>
<gene>
    <name evidence="12" type="ORF">E2K98_01865</name>
</gene>
<evidence type="ECO:0000256" key="1">
    <source>
        <dbReference type="ARBA" id="ARBA00001974"/>
    </source>
</evidence>
<evidence type="ECO:0000256" key="9">
    <source>
        <dbReference type="RuleBase" id="RU361217"/>
    </source>
</evidence>
<dbReference type="PROSITE" id="PS00977">
    <property type="entry name" value="FAD_G3PDH_1"/>
    <property type="match status" value="1"/>
</dbReference>
<dbReference type="Gene3D" id="3.30.9.10">
    <property type="entry name" value="D-Amino Acid Oxidase, subunit A, domain 2"/>
    <property type="match status" value="1"/>
</dbReference>
<name>A0A4R5VZQ7_9BACI</name>
<dbReference type="EMBL" id="SMYO01000001">
    <property type="protein sequence ID" value="TDK65017.1"/>
    <property type="molecule type" value="Genomic_DNA"/>
</dbReference>
<dbReference type="GO" id="GO:0019563">
    <property type="term" value="P:glycerol catabolic process"/>
    <property type="evidence" value="ECO:0007669"/>
    <property type="project" value="UniProtKB-UniPathway"/>
</dbReference>
<evidence type="ECO:0000256" key="3">
    <source>
        <dbReference type="ARBA" id="ARBA00007330"/>
    </source>
</evidence>
<dbReference type="Gene3D" id="1.10.8.870">
    <property type="entry name" value="Alpha-glycerophosphate oxidase, cap domain"/>
    <property type="match status" value="1"/>
</dbReference>
<dbReference type="AlphaFoldDB" id="A0A4R5VZQ7"/>